<dbReference type="AlphaFoldDB" id="A0A4P9VUD1"/>
<dbReference type="InterPro" id="IPR036322">
    <property type="entry name" value="WD40_repeat_dom_sf"/>
</dbReference>
<accession>A0A4P9VUD1</accession>
<dbReference type="OrthoDB" id="2097785at2759"/>
<name>A0A4P9VUD1_9FUNG</name>
<reference evidence="3" key="1">
    <citation type="journal article" date="2018" name="Nat. Microbiol.">
        <title>Leveraging single-cell genomics to expand the fungal tree of life.</title>
        <authorList>
            <person name="Ahrendt S.R."/>
            <person name="Quandt C.A."/>
            <person name="Ciobanu D."/>
            <person name="Clum A."/>
            <person name="Salamov A."/>
            <person name="Andreopoulos B."/>
            <person name="Cheng J.F."/>
            <person name="Woyke T."/>
            <person name="Pelin A."/>
            <person name="Henrissat B."/>
            <person name="Reynolds N.K."/>
            <person name="Benny G.L."/>
            <person name="Smith M.E."/>
            <person name="James T.Y."/>
            <person name="Grigoriev I.V."/>
        </authorList>
    </citation>
    <scope>NUCLEOTIDE SEQUENCE [LARGE SCALE GENOMIC DNA]</scope>
</reference>
<proteinExistence type="predicted"/>
<keyword evidence="3" id="KW-1185">Reference proteome</keyword>
<sequence length="417" mass="44694">MGREERVWWVFPLCRDEVCGQLTVHTPSLLQDWRSLYILHHNWHTGQCRITYLDVASPSPSPPPSTITARPPLVAFRENLLLTAPSSGTAVHAWCIADQRSVGTLTSDGPITALALDRTDDQFTVGVGTAQGGFAVWTCGSAPTEQFSPVERIVRSGTGSGTAIVAIAVLGPMIVTCSAAFELAVHVLARTDGAWGCETLHRLRSDVSWTPVDARPGRVQSDQIQGGVAPGSNAQLAGLALAPLALHPVSGVGVSRGSENITSPLHSRPWVPVWCAVTGSNAKRTIGRGGVHLVATSYPIMTRRKNPSDNSVQGLNPSNKPVTIPPTPPSASASTPTAIRHHRPKRPRTRYTDKQVSNLLVGEIEEGRFGEHAWRRHIPDVARSDGRGFLQRAGMEEAVEDGFGEGALDLMGWKGQG</sequence>
<protein>
    <submittedName>
        <fullName evidence="2">Uncharacterized protein</fullName>
    </submittedName>
</protein>
<gene>
    <name evidence="2" type="ORF">BDK51DRAFT_52583</name>
</gene>
<dbReference type="SUPFAM" id="SSF50978">
    <property type="entry name" value="WD40 repeat-like"/>
    <property type="match status" value="1"/>
</dbReference>
<dbReference type="Proteomes" id="UP000269721">
    <property type="component" value="Unassembled WGS sequence"/>
</dbReference>
<feature type="compositionally biased region" description="Basic residues" evidence="1">
    <location>
        <begin position="339"/>
        <end position="349"/>
    </location>
</feature>
<feature type="compositionally biased region" description="Polar residues" evidence="1">
    <location>
        <begin position="308"/>
        <end position="321"/>
    </location>
</feature>
<evidence type="ECO:0000256" key="1">
    <source>
        <dbReference type="SAM" id="MobiDB-lite"/>
    </source>
</evidence>
<evidence type="ECO:0000313" key="3">
    <source>
        <dbReference type="Proteomes" id="UP000269721"/>
    </source>
</evidence>
<evidence type="ECO:0000313" key="2">
    <source>
        <dbReference type="EMBL" id="RKO83194.1"/>
    </source>
</evidence>
<organism evidence="2 3">
    <name type="scientific">Blyttiomyces helicus</name>
    <dbReference type="NCBI Taxonomy" id="388810"/>
    <lineage>
        <taxon>Eukaryota</taxon>
        <taxon>Fungi</taxon>
        <taxon>Fungi incertae sedis</taxon>
        <taxon>Chytridiomycota</taxon>
        <taxon>Chytridiomycota incertae sedis</taxon>
        <taxon>Chytridiomycetes</taxon>
        <taxon>Chytridiomycetes incertae sedis</taxon>
        <taxon>Blyttiomyces</taxon>
    </lineage>
</organism>
<feature type="region of interest" description="Disordered" evidence="1">
    <location>
        <begin position="302"/>
        <end position="350"/>
    </location>
</feature>
<dbReference type="EMBL" id="ML001544">
    <property type="protein sequence ID" value="RKO83194.1"/>
    <property type="molecule type" value="Genomic_DNA"/>
</dbReference>